<feature type="transmembrane region" description="Helical" evidence="8">
    <location>
        <begin position="50"/>
        <end position="73"/>
    </location>
</feature>
<keyword evidence="5 8" id="KW-1133">Transmembrane helix</keyword>
<evidence type="ECO:0000256" key="1">
    <source>
        <dbReference type="ARBA" id="ARBA00004429"/>
    </source>
</evidence>
<evidence type="ECO:0000259" key="9">
    <source>
        <dbReference type="PROSITE" id="PS50850"/>
    </source>
</evidence>
<feature type="transmembrane region" description="Helical" evidence="8">
    <location>
        <begin position="79"/>
        <end position="99"/>
    </location>
</feature>
<dbReference type="RefSeq" id="WP_267780435.1">
    <property type="nucleotide sequence ID" value="NZ_CP113089.1"/>
</dbReference>
<feature type="transmembrane region" description="Helical" evidence="8">
    <location>
        <begin position="428"/>
        <end position="448"/>
    </location>
</feature>
<feature type="transmembrane region" description="Helical" evidence="8">
    <location>
        <begin position="359"/>
        <end position="380"/>
    </location>
</feature>
<keyword evidence="11" id="KW-1185">Reference proteome</keyword>
<dbReference type="SUPFAM" id="SSF103473">
    <property type="entry name" value="MFS general substrate transporter"/>
    <property type="match status" value="1"/>
</dbReference>
<evidence type="ECO:0000256" key="5">
    <source>
        <dbReference type="ARBA" id="ARBA00022989"/>
    </source>
</evidence>
<dbReference type="PANTHER" id="PTHR23513:SF9">
    <property type="entry name" value="ENTEROBACTIN EXPORTER ENTS"/>
    <property type="match status" value="1"/>
</dbReference>
<dbReference type="GO" id="GO:0005886">
    <property type="term" value="C:plasma membrane"/>
    <property type="evidence" value="ECO:0007669"/>
    <property type="project" value="UniProtKB-SubCell"/>
</dbReference>
<protein>
    <submittedName>
        <fullName evidence="10">MFS transporter</fullName>
    </submittedName>
</protein>
<evidence type="ECO:0000256" key="7">
    <source>
        <dbReference type="SAM" id="MobiDB-lite"/>
    </source>
</evidence>
<dbReference type="InterPro" id="IPR010290">
    <property type="entry name" value="TM_effector"/>
</dbReference>
<feature type="region of interest" description="Disordered" evidence="7">
    <location>
        <begin position="1"/>
        <end position="28"/>
    </location>
</feature>
<evidence type="ECO:0000256" key="4">
    <source>
        <dbReference type="ARBA" id="ARBA00022692"/>
    </source>
</evidence>
<organism evidence="10 11">
    <name type="scientific">Microcella daejeonensis</name>
    <dbReference type="NCBI Taxonomy" id="2994971"/>
    <lineage>
        <taxon>Bacteria</taxon>
        <taxon>Bacillati</taxon>
        <taxon>Actinomycetota</taxon>
        <taxon>Actinomycetes</taxon>
        <taxon>Micrococcales</taxon>
        <taxon>Microbacteriaceae</taxon>
        <taxon>Microcella</taxon>
    </lineage>
</organism>
<name>A0A9E8MJL6_9MICO</name>
<dbReference type="InterPro" id="IPR020846">
    <property type="entry name" value="MFS_dom"/>
</dbReference>
<dbReference type="Proteomes" id="UP001164706">
    <property type="component" value="Chromosome"/>
</dbReference>
<keyword evidence="6 8" id="KW-0472">Membrane</keyword>
<dbReference type="PANTHER" id="PTHR23513">
    <property type="entry name" value="INTEGRAL MEMBRANE EFFLUX PROTEIN-RELATED"/>
    <property type="match status" value="1"/>
</dbReference>
<comment type="subcellular location">
    <subcellularLocation>
        <location evidence="1">Cell inner membrane</location>
        <topology evidence="1">Multi-pass membrane protein</topology>
    </subcellularLocation>
</comment>
<reference evidence="10" key="1">
    <citation type="submission" date="2022-11" db="EMBL/GenBank/DDBJ databases">
        <title>Description of Microcella daejonensis nov. sp, isolated from riverside soil.</title>
        <authorList>
            <person name="Molina K.M."/>
            <person name="Kim S.B."/>
        </authorList>
    </citation>
    <scope>NUCLEOTIDE SEQUENCE</scope>
    <source>
        <strain evidence="10">MMS21-STM12</strain>
    </source>
</reference>
<feature type="transmembrane region" description="Helical" evidence="8">
    <location>
        <begin position="175"/>
        <end position="202"/>
    </location>
</feature>
<dbReference type="InterPro" id="IPR036259">
    <property type="entry name" value="MFS_trans_sf"/>
</dbReference>
<feature type="transmembrane region" description="Helical" evidence="8">
    <location>
        <begin position="208"/>
        <end position="231"/>
    </location>
</feature>
<feature type="transmembrane region" description="Helical" evidence="8">
    <location>
        <begin position="143"/>
        <end position="163"/>
    </location>
</feature>
<feature type="transmembrane region" description="Helical" evidence="8">
    <location>
        <begin position="401"/>
        <end position="422"/>
    </location>
</feature>
<keyword evidence="3" id="KW-1003">Cell membrane</keyword>
<accession>A0A9E8MJL6</accession>
<dbReference type="Pfam" id="PF05977">
    <property type="entry name" value="MFS_3"/>
    <property type="match status" value="1"/>
</dbReference>
<evidence type="ECO:0000256" key="8">
    <source>
        <dbReference type="SAM" id="Phobius"/>
    </source>
</evidence>
<feature type="compositionally biased region" description="Polar residues" evidence="7">
    <location>
        <begin position="14"/>
        <end position="28"/>
    </location>
</feature>
<gene>
    <name evidence="10" type="ORF">OVN18_09205</name>
</gene>
<feature type="transmembrane region" description="Helical" evidence="8">
    <location>
        <begin position="277"/>
        <end position="310"/>
    </location>
</feature>
<evidence type="ECO:0000313" key="10">
    <source>
        <dbReference type="EMBL" id="WAB80742.1"/>
    </source>
</evidence>
<evidence type="ECO:0000256" key="3">
    <source>
        <dbReference type="ARBA" id="ARBA00022475"/>
    </source>
</evidence>
<keyword evidence="2" id="KW-0813">Transport</keyword>
<dbReference type="PROSITE" id="PS50850">
    <property type="entry name" value="MFS"/>
    <property type="match status" value="1"/>
</dbReference>
<feature type="transmembrane region" description="Helical" evidence="8">
    <location>
        <begin position="322"/>
        <end position="347"/>
    </location>
</feature>
<dbReference type="CDD" id="cd06173">
    <property type="entry name" value="MFS_MefA_like"/>
    <property type="match status" value="1"/>
</dbReference>
<proteinExistence type="predicted"/>
<dbReference type="AlphaFoldDB" id="A0A9E8MJL6"/>
<evidence type="ECO:0000256" key="6">
    <source>
        <dbReference type="ARBA" id="ARBA00023136"/>
    </source>
</evidence>
<feature type="transmembrane region" description="Helical" evidence="8">
    <location>
        <begin position="111"/>
        <end position="131"/>
    </location>
</feature>
<dbReference type="Gene3D" id="1.20.1250.20">
    <property type="entry name" value="MFS general substrate transporter like domains"/>
    <property type="match status" value="1"/>
</dbReference>
<dbReference type="EMBL" id="CP113089">
    <property type="protein sequence ID" value="WAB80742.1"/>
    <property type="molecule type" value="Genomic_DNA"/>
</dbReference>
<dbReference type="GO" id="GO:0022857">
    <property type="term" value="F:transmembrane transporter activity"/>
    <property type="evidence" value="ECO:0007669"/>
    <property type="project" value="InterPro"/>
</dbReference>
<dbReference type="KEGG" id="mdb:OVN18_09205"/>
<keyword evidence="4 8" id="KW-0812">Transmembrane</keyword>
<feature type="domain" description="Major facilitator superfamily (MFS) profile" evidence="9">
    <location>
        <begin position="213"/>
        <end position="464"/>
    </location>
</feature>
<evidence type="ECO:0000313" key="11">
    <source>
        <dbReference type="Proteomes" id="UP001164706"/>
    </source>
</evidence>
<sequence>MPVPRGRRRPEDLISTSTPDSPPDLQTTARRGHFVDLRPLTESPAFARMWIGATVTGIGSQMTIIAVGLDIYARTSSTLAVSLVAAFALVPMVVFGLYGGVLADSFDRRKVALLSAIVAWVSTVALAGYAWVSALGLGAQELWPLYLLITLNTVASTMVGVARQAMVPRLVRRELLPAAGALGGISGGLMATVGPALAGVLVASVGVAWTYSIDAVLFIAAFIGLYTLPALRPEGTPGRPGLRSVIDGARFLKDAPNIRASFLLDILAMTFGNPRVLMPAIGAVLLGGGAVTVGVLTSATAVGALLLGLLSGRLGAVRRQGLGVGIGVAAYGATIVAFGAVLLWAQLVDADAGPALDDVFVPGLVAATIVLALSGAADSVSMIYRNTMLQASVPDAMRGRLQGLFTVVVTGGPRIGDLYVGALSVLAMLWFPPLLGGVVIVVAAAVILKVQRGFREYDAEDPRP</sequence>
<evidence type="ECO:0000256" key="2">
    <source>
        <dbReference type="ARBA" id="ARBA00022448"/>
    </source>
</evidence>